<evidence type="ECO:0000259" key="6">
    <source>
        <dbReference type="Pfam" id="PF01266"/>
    </source>
</evidence>
<dbReference type="GO" id="GO:0008115">
    <property type="term" value="F:sarcosine oxidase activity"/>
    <property type="evidence" value="ECO:0007669"/>
    <property type="project" value="TreeGrafter"/>
</dbReference>
<feature type="domain" description="FAD dependent oxidoreductase" evidence="6">
    <location>
        <begin position="10"/>
        <end position="302"/>
    </location>
</feature>
<dbReference type="PANTHER" id="PTHR10961">
    <property type="entry name" value="PEROXISOMAL SARCOSINE OXIDASE"/>
    <property type="match status" value="1"/>
</dbReference>
<dbReference type="Proteomes" id="UP000053317">
    <property type="component" value="Unassembled WGS sequence"/>
</dbReference>
<name>A0A0G2E7S8_PHACM</name>
<evidence type="ECO:0000256" key="5">
    <source>
        <dbReference type="ARBA" id="ARBA00023002"/>
    </source>
</evidence>
<dbReference type="SUPFAM" id="SSF54373">
    <property type="entry name" value="FAD-linked reductases, C-terminal domain"/>
    <property type="match status" value="1"/>
</dbReference>
<evidence type="ECO:0000256" key="2">
    <source>
        <dbReference type="ARBA" id="ARBA00010989"/>
    </source>
</evidence>
<sequence length="361" mass="40410">MTDPVFKQYYHPHGYVVAASSPDALNRLEHEELPEDKSEYIPLETAEDFRKTMPKGVLTGEFPGWKGWWKKTGAGWVHARKALVSASKEAERLGVKFITGSPQGNVTSLIYSEGHQNGEVLGATTEDGKEHLATRTILCAGATAPRLLDVKNQLRPTAWTLAHIKMTAEEVKLYKDLPVLFNIEKGFFMEPDEDKHELKMCDEHPGYCNWLPDPDSPSGKTSVPFAKHQIPIEAEERARGFLRDIMPHLADRPFTFARICWCADTPDRNFLIGPHPDHKGLVLGIGDSGHGYKHITSIGGFIVDSMEGILDERMAEGMRWRPETATDPDWVTGTLGRFGGPNKVMDFQVDVKGWTNIPRHS</sequence>
<keyword evidence="5" id="KW-0560">Oxidoreductase</keyword>
<dbReference type="GO" id="GO:0051698">
    <property type="term" value="F:saccharopine oxidase activity"/>
    <property type="evidence" value="ECO:0007669"/>
    <property type="project" value="TreeGrafter"/>
</dbReference>
<comment type="similarity">
    <text evidence="2">Belongs to the MSOX/MTOX family.</text>
</comment>
<keyword evidence="4" id="KW-0274">FAD</keyword>
<gene>
    <name evidence="7" type="ORF">UCRPC4_g04983</name>
</gene>
<dbReference type="Pfam" id="PF01266">
    <property type="entry name" value="DAO"/>
    <property type="match status" value="1"/>
</dbReference>
<comment type="caution">
    <text evidence="7">The sequence shown here is derived from an EMBL/GenBank/DDBJ whole genome shotgun (WGS) entry which is preliminary data.</text>
</comment>
<keyword evidence="8" id="KW-1185">Reference proteome</keyword>
<reference evidence="7 8" key="2">
    <citation type="submission" date="2015-05" db="EMBL/GenBank/DDBJ databases">
        <authorList>
            <person name="Morales-Cruz A."/>
            <person name="Amrine K.C."/>
            <person name="Cantu D."/>
        </authorList>
    </citation>
    <scope>NUCLEOTIDE SEQUENCE [LARGE SCALE GENOMIC DNA]</scope>
    <source>
        <strain evidence="7">UCRPC4</strain>
    </source>
</reference>
<dbReference type="GO" id="GO:0050660">
    <property type="term" value="F:flavin adenine dinucleotide binding"/>
    <property type="evidence" value="ECO:0007669"/>
    <property type="project" value="InterPro"/>
</dbReference>
<protein>
    <submittedName>
        <fullName evidence="7">Putative fructosyl amine:oxygen oxidoreductase</fullName>
    </submittedName>
</protein>
<dbReference type="InterPro" id="IPR045170">
    <property type="entry name" value="MTOX"/>
</dbReference>
<dbReference type="InterPro" id="IPR006076">
    <property type="entry name" value="FAD-dep_OxRdtase"/>
</dbReference>
<dbReference type="Gene3D" id="3.30.9.10">
    <property type="entry name" value="D-Amino Acid Oxidase, subunit A, domain 2"/>
    <property type="match status" value="1"/>
</dbReference>
<keyword evidence="3" id="KW-0285">Flavoprotein</keyword>
<dbReference type="SUPFAM" id="SSF51905">
    <property type="entry name" value="FAD/NAD(P)-binding domain"/>
    <property type="match status" value="1"/>
</dbReference>
<dbReference type="InterPro" id="IPR036188">
    <property type="entry name" value="FAD/NAD-bd_sf"/>
</dbReference>
<dbReference type="EMBL" id="LCWF01000124">
    <property type="protein sequence ID" value="KKY18366.1"/>
    <property type="molecule type" value="Genomic_DNA"/>
</dbReference>
<dbReference type="PANTHER" id="PTHR10961:SF24">
    <property type="entry name" value="HYPOTHETICAL FRUCTOSYL AMINE:OXYGEN OXIDOREDUCTASE (EUROFUNG)"/>
    <property type="match status" value="1"/>
</dbReference>
<proteinExistence type="inferred from homology"/>
<evidence type="ECO:0000256" key="1">
    <source>
        <dbReference type="ARBA" id="ARBA00001974"/>
    </source>
</evidence>
<accession>A0A0G2E7S8</accession>
<comment type="cofactor">
    <cofactor evidence="1">
        <name>FAD</name>
        <dbReference type="ChEBI" id="CHEBI:57692"/>
    </cofactor>
</comment>
<dbReference type="Gene3D" id="3.50.50.60">
    <property type="entry name" value="FAD/NAD(P)-binding domain"/>
    <property type="match status" value="1"/>
</dbReference>
<evidence type="ECO:0000313" key="7">
    <source>
        <dbReference type="EMBL" id="KKY18366.1"/>
    </source>
</evidence>
<dbReference type="AlphaFoldDB" id="A0A0G2E7S8"/>
<evidence type="ECO:0000313" key="8">
    <source>
        <dbReference type="Proteomes" id="UP000053317"/>
    </source>
</evidence>
<evidence type="ECO:0000256" key="4">
    <source>
        <dbReference type="ARBA" id="ARBA00022827"/>
    </source>
</evidence>
<dbReference type="OrthoDB" id="2219495at2759"/>
<reference evidence="7 8" key="1">
    <citation type="submission" date="2015-05" db="EMBL/GenBank/DDBJ databases">
        <title>Distinctive expansion of gene families associated with plant cell wall degradation and secondary metabolism in the genomes of grapevine trunk pathogens.</title>
        <authorList>
            <person name="Lawrence D.P."/>
            <person name="Travadon R."/>
            <person name="Rolshausen P.E."/>
            <person name="Baumgartner K."/>
        </authorList>
    </citation>
    <scope>NUCLEOTIDE SEQUENCE [LARGE SCALE GENOMIC DNA]</scope>
    <source>
        <strain evidence="7">UCRPC4</strain>
    </source>
</reference>
<organism evidence="7 8">
    <name type="scientific">Phaeomoniella chlamydospora</name>
    <name type="common">Phaeoacremonium chlamydosporum</name>
    <dbReference type="NCBI Taxonomy" id="158046"/>
    <lineage>
        <taxon>Eukaryota</taxon>
        <taxon>Fungi</taxon>
        <taxon>Dikarya</taxon>
        <taxon>Ascomycota</taxon>
        <taxon>Pezizomycotina</taxon>
        <taxon>Eurotiomycetes</taxon>
        <taxon>Chaetothyriomycetidae</taxon>
        <taxon>Phaeomoniellales</taxon>
        <taxon>Phaeomoniellaceae</taxon>
        <taxon>Phaeomoniella</taxon>
    </lineage>
</organism>
<evidence type="ECO:0000256" key="3">
    <source>
        <dbReference type="ARBA" id="ARBA00022630"/>
    </source>
</evidence>